<comment type="caution">
    <text evidence="1">The sequence shown here is derived from an EMBL/GenBank/DDBJ whole genome shotgun (WGS) entry which is preliminary data.</text>
</comment>
<proteinExistence type="predicted"/>
<name>A0A8H6DWG3_COCSA</name>
<evidence type="ECO:0000313" key="1">
    <source>
        <dbReference type="EMBL" id="KAF5850457.1"/>
    </source>
</evidence>
<dbReference type="Proteomes" id="UP000624244">
    <property type="component" value="Unassembled WGS sequence"/>
</dbReference>
<gene>
    <name evidence="1" type="ORF">GGP41_002687</name>
</gene>
<protein>
    <submittedName>
        <fullName evidence="1">Uncharacterized protein</fullName>
    </submittedName>
</protein>
<sequence>MTDNNCAQYPTTCQNGSPPRIIAGSFSSSSQNIDDSYFTVDLPFQICVYGTCSTRVNPSSNGLITLGGYGVADVVNYNIPNYMSGAVLMAFWDDLFIAWGRQHYMDYSLCGDAGHHTVTFSATFFEDHPGHVQLNYFGTPDQGRSATIVNNGLKLIFDSAANYFGKA</sequence>
<dbReference type="EMBL" id="WNKQ01000007">
    <property type="protein sequence ID" value="KAF5850457.1"/>
    <property type="molecule type" value="Genomic_DNA"/>
</dbReference>
<evidence type="ECO:0000313" key="2">
    <source>
        <dbReference type="Proteomes" id="UP000624244"/>
    </source>
</evidence>
<reference evidence="1" key="1">
    <citation type="submission" date="2019-11" db="EMBL/GenBank/DDBJ databases">
        <title>Bipolaris sorokiniana Genome sequencing.</title>
        <authorList>
            <person name="Wang H."/>
        </authorList>
    </citation>
    <scope>NUCLEOTIDE SEQUENCE</scope>
</reference>
<accession>A0A8H6DWG3</accession>
<organism evidence="1 2">
    <name type="scientific">Cochliobolus sativus</name>
    <name type="common">Common root rot and spot blotch fungus</name>
    <name type="synonym">Bipolaris sorokiniana</name>
    <dbReference type="NCBI Taxonomy" id="45130"/>
    <lineage>
        <taxon>Eukaryota</taxon>
        <taxon>Fungi</taxon>
        <taxon>Dikarya</taxon>
        <taxon>Ascomycota</taxon>
        <taxon>Pezizomycotina</taxon>
        <taxon>Dothideomycetes</taxon>
        <taxon>Pleosporomycetidae</taxon>
        <taxon>Pleosporales</taxon>
        <taxon>Pleosporineae</taxon>
        <taxon>Pleosporaceae</taxon>
        <taxon>Bipolaris</taxon>
    </lineage>
</organism>
<dbReference type="AlphaFoldDB" id="A0A8H6DWG3"/>